<dbReference type="AlphaFoldDB" id="X0Q468"/>
<comment type="caution">
    <text evidence="1">The sequence shown here is derived from an EMBL/GenBank/DDBJ whole genome shotgun (WGS) entry which is preliminary data.</text>
</comment>
<reference evidence="1 2" key="1">
    <citation type="submission" date="2014-02" db="EMBL/GenBank/DDBJ databases">
        <title>Whole genome shotgun sequence of Rhodococcus wratislaviensis NBRC 100605.</title>
        <authorList>
            <person name="Hosoyama A."/>
            <person name="Tsuchikane K."/>
            <person name="Yoshida I."/>
            <person name="Ohji S."/>
            <person name="Ichikawa N."/>
            <person name="Yamazoe A."/>
            <person name="Fujita N."/>
        </authorList>
    </citation>
    <scope>NUCLEOTIDE SEQUENCE [LARGE SCALE GENOMIC DNA]</scope>
    <source>
        <strain evidence="1 2">NBRC 100605</strain>
    </source>
</reference>
<keyword evidence="2" id="KW-1185">Reference proteome</keyword>
<evidence type="ECO:0000313" key="2">
    <source>
        <dbReference type="Proteomes" id="UP000019491"/>
    </source>
</evidence>
<organism evidence="1 2">
    <name type="scientific">Rhodococcus wratislaviensis NBRC 100605</name>
    <dbReference type="NCBI Taxonomy" id="1219028"/>
    <lineage>
        <taxon>Bacteria</taxon>
        <taxon>Bacillati</taxon>
        <taxon>Actinomycetota</taxon>
        <taxon>Actinomycetes</taxon>
        <taxon>Mycobacteriales</taxon>
        <taxon>Nocardiaceae</taxon>
        <taxon>Rhodococcus</taxon>
    </lineage>
</organism>
<protein>
    <submittedName>
        <fullName evidence="1">Uncharacterized protein</fullName>
    </submittedName>
</protein>
<dbReference type="EMBL" id="BAWF01000019">
    <property type="protein sequence ID" value="GAF45276.1"/>
    <property type="molecule type" value="Genomic_DNA"/>
</dbReference>
<dbReference type="Proteomes" id="UP000019491">
    <property type="component" value="Unassembled WGS sequence"/>
</dbReference>
<accession>X0Q468</accession>
<proteinExistence type="predicted"/>
<name>X0Q468_RHOWR</name>
<sequence>MRCCCIGGSRRWIGVIEEWNEPRPGVLSHRRTIAGYVRTPTAADSGKHSLAAASVTCRGGRRQQVPRRLVPMSEAALGAIDIQNFQAIDGDYGVA</sequence>
<gene>
    <name evidence="1" type="ORF">RW1_019_00280</name>
</gene>
<evidence type="ECO:0000313" key="1">
    <source>
        <dbReference type="EMBL" id="GAF45276.1"/>
    </source>
</evidence>